<proteinExistence type="predicted"/>
<accession>A0A6C0C5L8</accession>
<keyword evidence="1" id="KW-0472">Membrane</keyword>
<reference evidence="2" key="1">
    <citation type="journal article" date="2020" name="Nature">
        <title>Giant virus diversity and host interactions through global metagenomics.</title>
        <authorList>
            <person name="Schulz F."/>
            <person name="Roux S."/>
            <person name="Paez-Espino D."/>
            <person name="Jungbluth S."/>
            <person name="Walsh D.A."/>
            <person name="Denef V.J."/>
            <person name="McMahon K.D."/>
            <person name="Konstantinidis K.T."/>
            <person name="Eloe-Fadrosh E.A."/>
            <person name="Kyrpides N.C."/>
            <person name="Woyke T."/>
        </authorList>
    </citation>
    <scope>NUCLEOTIDE SEQUENCE</scope>
    <source>
        <strain evidence="2">GVMAG-M-3300020192-26</strain>
    </source>
</reference>
<feature type="transmembrane region" description="Helical" evidence="1">
    <location>
        <begin position="82"/>
        <end position="108"/>
    </location>
</feature>
<feature type="transmembrane region" description="Helical" evidence="1">
    <location>
        <begin position="21"/>
        <end position="44"/>
    </location>
</feature>
<protein>
    <submittedName>
        <fullName evidence="2">Uncharacterized protein</fullName>
    </submittedName>
</protein>
<keyword evidence="1" id="KW-0812">Transmembrane</keyword>
<evidence type="ECO:0000313" key="2">
    <source>
        <dbReference type="EMBL" id="QHS99995.1"/>
    </source>
</evidence>
<dbReference type="AlphaFoldDB" id="A0A6C0C5L8"/>
<organism evidence="2">
    <name type="scientific">viral metagenome</name>
    <dbReference type="NCBI Taxonomy" id="1070528"/>
    <lineage>
        <taxon>unclassified sequences</taxon>
        <taxon>metagenomes</taxon>
        <taxon>organismal metagenomes</taxon>
    </lineage>
</organism>
<evidence type="ECO:0000256" key="1">
    <source>
        <dbReference type="SAM" id="Phobius"/>
    </source>
</evidence>
<dbReference type="EMBL" id="MN739352">
    <property type="protein sequence ID" value="QHS99995.1"/>
    <property type="molecule type" value="Genomic_DNA"/>
</dbReference>
<keyword evidence="1" id="KW-1133">Transmembrane helix</keyword>
<name>A0A6C0C5L8_9ZZZZ</name>
<sequence>MVTQSTIDEKNMQICTKIMHIAIVIIGLAALYACSVFATFALVISKHPNSDKTTGCPNDLPDCPPEKKMACYYDNMSFCCGLGVLGTISSLLFIIAIANVYILIRYLCGDEELAKNNMFVNICILDGTTNDIDEQTPINY</sequence>